<organism evidence="2 3">
    <name type="scientific">Shewanella algae</name>
    <dbReference type="NCBI Taxonomy" id="38313"/>
    <lineage>
        <taxon>Bacteria</taxon>
        <taxon>Pseudomonadati</taxon>
        <taxon>Pseudomonadota</taxon>
        <taxon>Gammaproteobacteria</taxon>
        <taxon>Alteromonadales</taxon>
        <taxon>Shewanellaceae</taxon>
        <taxon>Shewanella</taxon>
    </lineage>
</organism>
<feature type="signal peptide" evidence="1">
    <location>
        <begin position="1"/>
        <end position="22"/>
    </location>
</feature>
<evidence type="ECO:0000256" key="1">
    <source>
        <dbReference type="SAM" id="SignalP"/>
    </source>
</evidence>
<dbReference type="RefSeq" id="WP_115388957.1">
    <property type="nucleotide sequence ID" value="NZ_CP047422.1"/>
</dbReference>
<accession>A0A379YKU9</accession>
<dbReference type="Proteomes" id="UP000254069">
    <property type="component" value="Unassembled WGS sequence"/>
</dbReference>
<keyword evidence="1" id="KW-0732">Signal</keyword>
<dbReference type="AlphaFoldDB" id="A0A379YKU9"/>
<feature type="chain" id="PRO_5016879345" description="TraB/GumN family protein" evidence="1">
    <location>
        <begin position="23"/>
        <end position="391"/>
    </location>
</feature>
<sequence>MATKVLLLLACLAASSIAQVHATATEAAALGTESTKSALQQLSAKSKLQTQVMVLGSLHLSNIKQQLDSRSLSSILEPLSRYQPTAIAVESLRPQDIVTMLNGSGEYQTVLDHFVGQRFLALAIKEQQELRLSAQKALERLEPLLDETSLEPVQRARLIKLAVAAYHKEIALLHWHYLDKTAASPTISTELQHYLEQLAASNNEKNTLGNNLAMALKLKRIYPIDDHLDKDLYRPIEARLLESYNQSPHAAALAKSDYINKPQRLKTEALETGNWLPLFSWLNSQEYQRAVIDQEWNLFIDKDLTQDAALSRVALWEIRNLNMSSHIMRVVAANPGGRVLVIVGASHKVFLEQYLANMLGVKLIQPQQYFAAPKRSKGQSPQHLFSYKEQR</sequence>
<evidence type="ECO:0008006" key="4">
    <source>
        <dbReference type="Google" id="ProtNLM"/>
    </source>
</evidence>
<proteinExistence type="predicted"/>
<dbReference type="InterPro" id="IPR043749">
    <property type="entry name" value="DUF5694"/>
</dbReference>
<keyword evidence="3" id="KW-1185">Reference proteome</keyword>
<gene>
    <name evidence="2" type="ORF">NCTC10738_00115</name>
</gene>
<evidence type="ECO:0000313" key="3">
    <source>
        <dbReference type="Proteomes" id="UP000254069"/>
    </source>
</evidence>
<dbReference type="Pfam" id="PF18950">
    <property type="entry name" value="DUF5694"/>
    <property type="match status" value="1"/>
</dbReference>
<name>A0A379YKU9_9GAMM</name>
<dbReference type="EMBL" id="UGYO01000001">
    <property type="protein sequence ID" value="SUI45896.1"/>
    <property type="molecule type" value="Genomic_DNA"/>
</dbReference>
<protein>
    <recommendedName>
        <fullName evidence="4">TraB/GumN family protein</fullName>
    </recommendedName>
</protein>
<reference evidence="2 3" key="1">
    <citation type="submission" date="2018-06" db="EMBL/GenBank/DDBJ databases">
        <authorList>
            <consortium name="Pathogen Informatics"/>
            <person name="Doyle S."/>
        </authorList>
    </citation>
    <scope>NUCLEOTIDE SEQUENCE [LARGE SCALE GENOMIC DNA]</scope>
    <source>
        <strain evidence="2 3">NCTC10738</strain>
    </source>
</reference>
<evidence type="ECO:0000313" key="2">
    <source>
        <dbReference type="EMBL" id="SUI45896.1"/>
    </source>
</evidence>